<protein>
    <submittedName>
        <fullName evidence="1">Uncharacterized protein</fullName>
    </submittedName>
</protein>
<accession>A0A9P6SQV0</accession>
<comment type="caution">
    <text evidence="1">The sequence shown here is derived from an EMBL/GenBank/DDBJ whole genome shotgun (WGS) entry which is preliminary data.</text>
</comment>
<sequence length="148" mass="16870">MADNGIPAHDIAIIQSHFQTCVRILNELQQRTFWACALWIDKILRDIQQQQQQQQLDAVVDSTDFIYRLASLLYADDLGNQSNYKRSLNSSKPLSMPSHLQAYNLFKRTANLRPLKVICNNISISSNAAKMVVIPVQAALRSHYRNAE</sequence>
<evidence type="ECO:0000313" key="1">
    <source>
        <dbReference type="EMBL" id="KAF9991758.1"/>
    </source>
</evidence>
<reference evidence="1" key="1">
    <citation type="journal article" date="2020" name="Fungal Divers.">
        <title>Resolving the Mortierellaceae phylogeny through synthesis of multi-gene phylogenetics and phylogenomics.</title>
        <authorList>
            <person name="Vandepol N."/>
            <person name="Liber J."/>
            <person name="Desiro A."/>
            <person name="Na H."/>
            <person name="Kennedy M."/>
            <person name="Barry K."/>
            <person name="Grigoriev I.V."/>
            <person name="Miller A.N."/>
            <person name="O'Donnell K."/>
            <person name="Stajich J.E."/>
            <person name="Bonito G."/>
        </authorList>
    </citation>
    <scope>NUCLEOTIDE SEQUENCE</scope>
    <source>
        <strain evidence="1">NRRL 2769</strain>
    </source>
</reference>
<keyword evidence="2" id="KW-1185">Reference proteome</keyword>
<organism evidence="1 2">
    <name type="scientific">Entomortierella chlamydospora</name>
    <dbReference type="NCBI Taxonomy" id="101097"/>
    <lineage>
        <taxon>Eukaryota</taxon>
        <taxon>Fungi</taxon>
        <taxon>Fungi incertae sedis</taxon>
        <taxon>Mucoromycota</taxon>
        <taxon>Mortierellomycotina</taxon>
        <taxon>Mortierellomycetes</taxon>
        <taxon>Mortierellales</taxon>
        <taxon>Mortierellaceae</taxon>
        <taxon>Entomortierella</taxon>
    </lineage>
</organism>
<dbReference type="EMBL" id="JAAAID010005005">
    <property type="protein sequence ID" value="KAF9991758.1"/>
    <property type="molecule type" value="Genomic_DNA"/>
</dbReference>
<evidence type="ECO:0000313" key="2">
    <source>
        <dbReference type="Proteomes" id="UP000703661"/>
    </source>
</evidence>
<gene>
    <name evidence="1" type="ORF">BGZ80_008928</name>
</gene>
<feature type="non-terminal residue" evidence="1">
    <location>
        <position position="148"/>
    </location>
</feature>
<name>A0A9P6SQV0_9FUNG</name>
<dbReference type="Proteomes" id="UP000703661">
    <property type="component" value="Unassembled WGS sequence"/>
</dbReference>
<proteinExistence type="predicted"/>
<dbReference type="AlphaFoldDB" id="A0A9P6SQV0"/>